<dbReference type="Proteomes" id="UP000735302">
    <property type="component" value="Unassembled WGS sequence"/>
</dbReference>
<dbReference type="AlphaFoldDB" id="A0AAV3Z4B4"/>
<reference evidence="2 3" key="1">
    <citation type="journal article" date="2021" name="Elife">
        <title>Chloroplast acquisition without the gene transfer in kleptoplastic sea slugs, Plakobranchus ocellatus.</title>
        <authorList>
            <person name="Maeda T."/>
            <person name="Takahashi S."/>
            <person name="Yoshida T."/>
            <person name="Shimamura S."/>
            <person name="Takaki Y."/>
            <person name="Nagai Y."/>
            <person name="Toyoda A."/>
            <person name="Suzuki Y."/>
            <person name="Arimoto A."/>
            <person name="Ishii H."/>
            <person name="Satoh N."/>
            <person name="Nishiyama T."/>
            <person name="Hasebe M."/>
            <person name="Maruyama T."/>
            <person name="Minagawa J."/>
            <person name="Obokata J."/>
            <person name="Shigenobu S."/>
        </authorList>
    </citation>
    <scope>NUCLEOTIDE SEQUENCE [LARGE SCALE GENOMIC DNA]</scope>
</reference>
<feature type="compositionally biased region" description="Basic and acidic residues" evidence="1">
    <location>
        <begin position="66"/>
        <end position="78"/>
    </location>
</feature>
<comment type="caution">
    <text evidence="2">The sequence shown here is derived from an EMBL/GenBank/DDBJ whole genome shotgun (WGS) entry which is preliminary data.</text>
</comment>
<protein>
    <submittedName>
        <fullName evidence="2">Uncharacterized protein</fullName>
    </submittedName>
</protein>
<evidence type="ECO:0000256" key="1">
    <source>
        <dbReference type="SAM" id="MobiDB-lite"/>
    </source>
</evidence>
<accession>A0AAV3Z4B4</accession>
<dbReference type="EMBL" id="BLXT01001916">
    <property type="protein sequence ID" value="GFN89238.1"/>
    <property type="molecule type" value="Genomic_DNA"/>
</dbReference>
<organism evidence="2 3">
    <name type="scientific">Plakobranchus ocellatus</name>
    <dbReference type="NCBI Taxonomy" id="259542"/>
    <lineage>
        <taxon>Eukaryota</taxon>
        <taxon>Metazoa</taxon>
        <taxon>Spiralia</taxon>
        <taxon>Lophotrochozoa</taxon>
        <taxon>Mollusca</taxon>
        <taxon>Gastropoda</taxon>
        <taxon>Heterobranchia</taxon>
        <taxon>Euthyneura</taxon>
        <taxon>Panpulmonata</taxon>
        <taxon>Sacoglossa</taxon>
        <taxon>Placobranchoidea</taxon>
        <taxon>Plakobranchidae</taxon>
        <taxon>Plakobranchus</taxon>
    </lineage>
</organism>
<sequence>MTMRKRERKRQKRVTRGRKSSRRGSKKIASLPLKRLRLAGAQVSPQQGDLRLSGPPSGQGAGGEARTCDRRVPADLRADSLATMPPTPLNNLLEIEEICTRKGSQSYMKSTMREFFETGILGGRFRGQTFSVFSRQIVRSLLHLKPAFLQGHNSRL</sequence>
<feature type="region of interest" description="Disordered" evidence="1">
    <location>
        <begin position="1"/>
        <end position="83"/>
    </location>
</feature>
<feature type="compositionally biased region" description="Basic residues" evidence="1">
    <location>
        <begin position="1"/>
        <end position="26"/>
    </location>
</feature>
<proteinExistence type="predicted"/>
<gene>
    <name evidence="2" type="ORF">PoB_001574400</name>
</gene>
<name>A0AAV3Z4B4_9GAST</name>
<keyword evidence="3" id="KW-1185">Reference proteome</keyword>
<evidence type="ECO:0000313" key="2">
    <source>
        <dbReference type="EMBL" id="GFN89238.1"/>
    </source>
</evidence>
<evidence type="ECO:0000313" key="3">
    <source>
        <dbReference type="Proteomes" id="UP000735302"/>
    </source>
</evidence>